<dbReference type="EMBL" id="JAWDJO010000081">
    <property type="protein sequence ID" value="KAL1894989.1"/>
    <property type="molecule type" value="Genomic_DNA"/>
</dbReference>
<dbReference type="Proteomes" id="UP001583280">
    <property type="component" value="Unassembled WGS sequence"/>
</dbReference>
<keyword evidence="10" id="KW-1185">Reference proteome</keyword>
<feature type="compositionally biased region" description="Polar residues" evidence="7">
    <location>
        <begin position="1"/>
        <end position="15"/>
    </location>
</feature>
<gene>
    <name evidence="9" type="ORF">Cpir12675_003448</name>
</gene>
<dbReference type="Gene3D" id="1.10.30.10">
    <property type="entry name" value="High mobility group box domain"/>
    <property type="match status" value="1"/>
</dbReference>
<feature type="region of interest" description="Disordered" evidence="7">
    <location>
        <begin position="333"/>
        <end position="352"/>
    </location>
</feature>
<dbReference type="InterPro" id="IPR050917">
    <property type="entry name" value="SOX_TF"/>
</dbReference>
<feature type="compositionally biased region" description="Basic residues" evidence="7">
    <location>
        <begin position="96"/>
        <end position="108"/>
    </location>
</feature>
<dbReference type="CDD" id="cd01389">
    <property type="entry name" value="HMG-box_ROX1-like"/>
    <property type="match status" value="1"/>
</dbReference>
<organism evidence="9 10">
    <name type="scientific">Ceratocystis pirilliformis</name>
    <dbReference type="NCBI Taxonomy" id="259994"/>
    <lineage>
        <taxon>Eukaryota</taxon>
        <taxon>Fungi</taxon>
        <taxon>Dikarya</taxon>
        <taxon>Ascomycota</taxon>
        <taxon>Pezizomycotina</taxon>
        <taxon>Sordariomycetes</taxon>
        <taxon>Hypocreomycetidae</taxon>
        <taxon>Microascales</taxon>
        <taxon>Ceratocystidaceae</taxon>
        <taxon>Ceratocystis</taxon>
    </lineage>
</organism>
<dbReference type="PANTHER" id="PTHR45803:SF5">
    <property type="entry name" value="SOX100B"/>
    <property type="match status" value="1"/>
</dbReference>
<dbReference type="InterPro" id="IPR036910">
    <property type="entry name" value="HMG_box_dom_sf"/>
</dbReference>
<dbReference type="InterPro" id="IPR009071">
    <property type="entry name" value="HMG_box_dom"/>
</dbReference>
<keyword evidence="5 6" id="KW-0539">Nucleus</keyword>
<reference evidence="9 10" key="1">
    <citation type="journal article" date="2024" name="IMA Fungus">
        <title>IMA Genome - F19 : A genome assembly and annotation guide to empower mycologists, including annotated draft genome sequences of Ceratocystis pirilliformis, Diaporthe australafricana, Fusarium ophioides, Paecilomyces lecythidis, and Sporothrix stenoceras.</title>
        <authorList>
            <person name="Aylward J."/>
            <person name="Wilson A.M."/>
            <person name="Visagie C.M."/>
            <person name="Spraker J."/>
            <person name="Barnes I."/>
            <person name="Buitendag C."/>
            <person name="Ceriani C."/>
            <person name="Del Mar Angel L."/>
            <person name="du Plessis D."/>
            <person name="Fuchs T."/>
            <person name="Gasser K."/>
            <person name="Kramer D."/>
            <person name="Li W."/>
            <person name="Munsamy K."/>
            <person name="Piso A."/>
            <person name="Price J.L."/>
            <person name="Sonnekus B."/>
            <person name="Thomas C."/>
            <person name="van der Nest A."/>
            <person name="van Dijk A."/>
            <person name="van Heerden A."/>
            <person name="van Vuuren N."/>
            <person name="Yilmaz N."/>
            <person name="Duong T.A."/>
            <person name="van der Merwe N.A."/>
            <person name="Wingfield M.J."/>
            <person name="Wingfield B.D."/>
        </authorList>
    </citation>
    <scope>NUCLEOTIDE SEQUENCE [LARGE SCALE GENOMIC DNA]</scope>
    <source>
        <strain evidence="9 10">CMW 12675</strain>
    </source>
</reference>
<feature type="region of interest" description="Disordered" evidence="7">
    <location>
        <begin position="300"/>
        <end position="321"/>
    </location>
</feature>
<protein>
    <recommendedName>
        <fullName evidence="8">HMG box domain-containing protein</fullName>
    </recommendedName>
</protein>
<proteinExistence type="predicted"/>
<dbReference type="PROSITE" id="PS50118">
    <property type="entry name" value="HMG_BOX_2"/>
    <property type="match status" value="1"/>
</dbReference>
<evidence type="ECO:0000256" key="7">
    <source>
        <dbReference type="SAM" id="MobiDB-lite"/>
    </source>
</evidence>
<comment type="subcellular location">
    <subcellularLocation>
        <location evidence="1">Nucleus</location>
    </subcellularLocation>
</comment>
<evidence type="ECO:0000256" key="2">
    <source>
        <dbReference type="ARBA" id="ARBA00023015"/>
    </source>
</evidence>
<keyword evidence="4" id="KW-0804">Transcription</keyword>
<evidence type="ECO:0000256" key="5">
    <source>
        <dbReference type="ARBA" id="ARBA00023242"/>
    </source>
</evidence>
<evidence type="ECO:0000256" key="3">
    <source>
        <dbReference type="ARBA" id="ARBA00023125"/>
    </source>
</evidence>
<evidence type="ECO:0000313" key="10">
    <source>
        <dbReference type="Proteomes" id="UP001583280"/>
    </source>
</evidence>
<evidence type="ECO:0000259" key="8">
    <source>
        <dbReference type="PROSITE" id="PS50118"/>
    </source>
</evidence>
<feature type="domain" description="HMG box" evidence="8">
    <location>
        <begin position="156"/>
        <end position="224"/>
    </location>
</feature>
<comment type="caution">
    <text evidence="9">The sequence shown here is derived from an EMBL/GenBank/DDBJ whole genome shotgun (WGS) entry which is preliminary data.</text>
</comment>
<feature type="DNA-binding region" description="HMG box" evidence="6">
    <location>
        <begin position="156"/>
        <end position="224"/>
    </location>
</feature>
<keyword evidence="2" id="KW-0805">Transcription regulation</keyword>
<dbReference type="PANTHER" id="PTHR45803">
    <property type="entry name" value="SOX100B"/>
    <property type="match status" value="1"/>
</dbReference>
<evidence type="ECO:0000313" key="9">
    <source>
        <dbReference type="EMBL" id="KAL1894989.1"/>
    </source>
</evidence>
<dbReference type="Pfam" id="PF00505">
    <property type="entry name" value="HMG_box"/>
    <property type="match status" value="1"/>
</dbReference>
<evidence type="ECO:0000256" key="4">
    <source>
        <dbReference type="ARBA" id="ARBA00023163"/>
    </source>
</evidence>
<accession>A0ABR3Z424</accession>
<sequence length="449" mass="48591">MPFAQPTSSKSTSAGSLGRAPRVCPSMMNFPPPSAASRTRNKDASMSEPTIARPNLRNRSQKAKLGSARKSGNAGKHGSSGDSVPIMAGRIEKIPSPKKRGDKVRPGRRSAAIRSPLSQLARQFSSIEIPDIDSFVKRSFEERHAEINLGKNPGKVKRPMNAFMLYRKAHQMLAKTICCQKNHQYVSQICGDSWAIEPMAVREKFNVWAKMERINHQTAHPEYKFSPNKIEEKVPAGGDETEVEDADAEDDLSITFDAVRLGSPHSSHLGQGDFDMHKASYGVPPSEFQVISAVAGAVPTQSTSSSFGSGPVSSLASAPSPTLAAHAESPLFTTSTESQLANTSPQAATGTQQIEPNMTVVNGTYFPPFPNPENFFDADAYPNPVAMEFGVPFFGFEEEANTMLETFEIEPNAHQAVDDVPVDQGPINPGENWVYFPPTPSLFGTVAGL</sequence>
<evidence type="ECO:0000256" key="6">
    <source>
        <dbReference type="PROSITE-ProRule" id="PRU00267"/>
    </source>
</evidence>
<name>A0ABR3Z424_9PEZI</name>
<evidence type="ECO:0000256" key="1">
    <source>
        <dbReference type="ARBA" id="ARBA00004123"/>
    </source>
</evidence>
<feature type="region of interest" description="Disordered" evidence="7">
    <location>
        <begin position="1"/>
        <end position="110"/>
    </location>
</feature>
<keyword evidence="3 6" id="KW-0238">DNA-binding</keyword>
<dbReference type="SUPFAM" id="SSF47095">
    <property type="entry name" value="HMG-box"/>
    <property type="match status" value="1"/>
</dbReference>